<reference evidence="1" key="3">
    <citation type="submission" date="2022-12" db="EMBL/GenBank/DDBJ databases">
        <authorList>
            <person name="Sun Q."/>
            <person name="Kim S."/>
        </authorList>
    </citation>
    <scope>NUCLEOTIDE SEQUENCE</scope>
    <source>
        <strain evidence="1">KCTC 12343</strain>
    </source>
</reference>
<reference evidence="1" key="1">
    <citation type="journal article" date="2014" name="Int. J. Syst. Evol. Microbiol.">
        <title>Complete genome sequence of Corynebacterium casei LMG S-19264T (=DSM 44701T), isolated from a smear-ripened cheese.</title>
        <authorList>
            <consortium name="US DOE Joint Genome Institute (JGI-PGF)"/>
            <person name="Walter F."/>
            <person name="Albersmeier A."/>
            <person name="Kalinowski J."/>
            <person name="Ruckert C."/>
        </authorList>
    </citation>
    <scope>NUCLEOTIDE SEQUENCE</scope>
    <source>
        <strain evidence="1">KCTC 12343</strain>
    </source>
</reference>
<evidence type="ECO:0000313" key="4">
    <source>
        <dbReference type="Proteomes" id="UP000628442"/>
    </source>
</evidence>
<gene>
    <name evidence="2" type="ORF">EYF70_22480</name>
    <name evidence="1" type="ORF">GCM10007387_57870</name>
</gene>
<evidence type="ECO:0008006" key="5">
    <source>
        <dbReference type="Google" id="ProtNLM"/>
    </source>
</evidence>
<dbReference type="Proteomes" id="UP000292307">
    <property type="component" value="Chromosome"/>
</dbReference>
<evidence type="ECO:0000313" key="1">
    <source>
        <dbReference type="EMBL" id="GGY68110.1"/>
    </source>
</evidence>
<dbReference type="OrthoDB" id="8820983at2"/>
<dbReference type="RefSeq" id="WP_131147385.1">
    <property type="nucleotide sequence ID" value="NZ_BMWV01000023.1"/>
</dbReference>
<organism evidence="1 4">
    <name type="scientific">Pseudoduganella albidiflava</name>
    <dbReference type="NCBI Taxonomy" id="321983"/>
    <lineage>
        <taxon>Bacteria</taxon>
        <taxon>Pseudomonadati</taxon>
        <taxon>Pseudomonadota</taxon>
        <taxon>Betaproteobacteria</taxon>
        <taxon>Burkholderiales</taxon>
        <taxon>Oxalobacteraceae</taxon>
        <taxon>Telluria group</taxon>
        <taxon>Pseudoduganella</taxon>
    </lineage>
</organism>
<reference evidence="2 3" key="2">
    <citation type="submission" date="2019-02" db="EMBL/GenBank/DDBJ databases">
        <title>Draft Genome Sequences of Six Type Strains of the Genus Massilia.</title>
        <authorList>
            <person name="Miess H."/>
            <person name="Frediansyhah A."/>
            <person name="Gross H."/>
        </authorList>
    </citation>
    <scope>NUCLEOTIDE SEQUENCE [LARGE SCALE GENOMIC DNA]</scope>
    <source>
        <strain evidence="2 3">DSM 17472</strain>
    </source>
</reference>
<accession>A0A411X334</accession>
<keyword evidence="3" id="KW-1185">Reference proteome</keyword>
<dbReference type="EMBL" id="CP036401">
    <property type="protein sequence ID" value="QBI03282.1"/>
    <property type="molecule type" value="Genomic_DNA"/>
</dbReference>
<dbReference type="AlphaFoldDB" id="A0A411X334"/>
<evidence type="ECO:0000313" key="3">
    <source>
        <dbReference type="Proteomes" id="UP000292307"/>
    </source>
</evidence>
<dbReference type="EMBL" id="BMWV01000023">
    <property type="protein sequence ID" value="GGY68110.1"/>
    <property type="molecule type" value="Genomic_DNA"/>
</dbReference>
<evidence type="ECO:0000313" key="2">
    <source>
        <dbReference type="EMBL" id="QBI03282.1"/>
    </source>
</evidence>
<protein>
    <recommendedName>
        <fullName evidence="5">Phage tail protein</fullName>
    </recommendedName>
</protein>
<sequence>MRYAIVNYGVVTNVADANEALEPNWVRSDEAQIGWLFDGEAFARPPASLPPPVSEVDGVPMLNLKLILVDDGKMTSAETIINGMEGDDGARARAYWTAAQTARRDNWLVNMMWPQLYASEEEFNDAWQRAAALDP</sequence>
<dbReference type="Proteomes" id="UP000628442">
    <property type="component" value="Unassembled WGS sequence"/>
</dbReference>
<name>A0A411X334_9BURK</name>
<proteinExistence type="predicted"/>